<name>A0A1I9ZLA8_9HEMI</name>
<feature type="chain" id="PRO_5012384957" evidence="1">
    <location>
        <begin position="20"/>
        <end position="152"/>
    </location>
</feature>
<dbReference type="CDD" id="cd23992">
    <property type="entry name" value="PBP_GOBP"/>
    <property type="match status" value="1"/>
</dbReference>
<dbReference type="SUPFAM" id="SSF47565">
    <property type="entry name" value="Insect pheromone/odorant-binding proteins"/>
    <property type="match status" value="1"/>
</dbReference>
<dbReference type="InterPro" id="IPR036728">
    <property type="entry name" value="PBP_GOBP_sf"/>
</dbReference>
<dbReference type="SMR" id="A0A1I9ZLA8"/>
<dbReference type="InterPro" id="IPR006170">
    <property type="entry name" value="PBP/GOBP"/>
</dbReference>
<dbReference type="Pfam" id="PF01395">
    <property type="entry name" value="PBP_GOBP"/>
    <property type="match status" value="1"/>
</dbReference>
<keyword evidence="1" id="KW-0732">Signal</keyword>
<feature type="signal peptide" evidence="1">
    <location>
        <begin position="1"/>
        <end position="19"/>
    </location>
</feature>
<evidence type="ECO:0000256" key="1">
    <source>
        <dbReference type="SAM" id="SignalP"/>
    </source>
</evidence>
<reference evidence="2" key="1">
    <citation type="journal article" date="2016" name="PLoS ONE">
        <title>Identification and Expression Analysis of Candidate Odorant-Binding Protein and Chemosensory Protein Genes by Antennal Transcriptome of Sitobion avenae.</title>
        <authorList>
            <person name="Xue W."/>
            <person name="Fan J."/>
            <person name="Zhang Y."/>
            <person name="Xu Q."/>
            <person name="Han Z."/>
            <person name="Sun J."/>
            <person name="Chen J."/>
        </authorList>
    </citation>
    <scope>NUCLEOTIDE SEQUENCE</scope>
</reference>
<protein>
    <submittedName>
        <fullName evidence="2">Odorant-binding protein 1</fullName>
    </submittedName>
</protein>
<proteinExistence type="evidence at transcript level"/>
<evidence type="ECO:0000313" key="2">
    <source>
        <dbReference type="EMBL" id="APB03424.1"/>
    </source>
</evidence>
<dbReference type="GO" id="GO:0005549">
    <property type="term" value="F:odorant binding"/>
    <property type="evidence" value="ECO:0007669"/>
    <property type="project" value="InterPro"/>
</dbReference>
<sequence>MLNLKVMMFLCLSVTVVYCEIEENRLNNNTAIEICILETNIPKDEFQAMVTMPNNPDVDILTTRAQKCMLGCVMRKNHIINDGYVSTDVLYRYVMNFYGAVPNTKRKLLSRTVSKVIDICTKKDNLPTEECVLADLIMTCVRSEALKRGLQR</sequence>
<accession>A0A1I9ZLA8</accession>
<dbReference type="AlphaFoldDB" id="A0A1I9ZLA8"/>
<dbReference type="Gene3D" id="1.10.238.20">
    <property type="entry name" value="Pheromone/general odorant binding protein domain"/>
    <property type="match status" value="1"/>
</dbReference>
<dbReference type="EMBL" id="KU140605">
    <property type="protein sequence ID" value="APB03424.1"/>
    <property type="molecule type" value="mRNA"/>
</dbReference>
<organism evidence="2">
    <name type="scientific">Sitobion avenae</name>
    <name type="common">English grain aphid</name>
    <dbReference type="NCBI Taxonomy" id="44664"/>
    <lineage>
        <taxon>Eukaryota</taxon>
        <taxon>Metazoa</taxon>
        <taxon>Ecdysozoa</taxon>
        <taxon>Arthropoda</taxon>
        <taxon>Hexapoda</taxon>
        <taxon>Insecta</taxon>
        <taxon>Pterygota</taxon>
        <taxon>Neoptera</taxon>
        <taxon>Paraneoptera</taxon>
        <taxon>Hemiptera</taxon>
        <taxon>Sternorrhyncha</taxon>
        <taxon>Aphidomorpha</taxon>
        <taxon>Aphidoidea</taxon>
        <taxon>Aphididae</taxon>
        <taxon>Macrosiphini</taxon>
        <taxon>Sitobion</taxon>
    </lineage>
</organism>